<dbReference type="EMBL" id="JAWSTH010000001">
    <property type="protein sequence ID" value="MDW5592847.1"/>
    <property type="molecule type" value="Genomic_DNA"/>
</dbReference>
<proteinExistence type="inferred from homology"/>
<evidence type="ECO:0000256" key="2">
    <source>
        <dbReference type="SAM" id="SignalP"/>
    </source>
</evidence>
<evidence type="ECO:0000313" key="4">
    <source>
        <dbReference type="Proteomes" id="UP001284601"/>
    </source>
</evidence>
<evidence type="ECO:0000313" key="3">
    <source>
        <dbReference type="EMBL" id="MDW5592847.1"/>
    </source>
</evidence>
<protein>
    <recommendedName>
        <fullName evidence="5">WD40 repeat protein</fullName>
    </recommendedName>
</protein>
<gene>
    <name evidence="3" type="ORF">R7226_00760</name>
</gene>
<dbReference type="PANTHER" id="PTHR36842">
    <property type="entry name" value="PROTEIN TOLB HOMOLOG"/>
    <property type="match status" value="1"/>
</dbReference>
<evidence type="ECO:0000256" key="1">
    <source>
        <dbReference type="ARBA" id="ARBA00009820"/>
    </source>
</evidence>
<dbReference type="Gene3D" id="2.120.10.30">
    <property type="entry name" value="TolB, C-terminal domain"/>
    <property type="match status" value="2"/>
</dbReference>
<dbReference type="InterPro" id="IPR011659">
    <property type="entry name" value="WD40"/>
</dbReference>
<comment type="similarity">
    <text evidence="1">Belongs to the TolB family.</text>
</comment>
<dbReference type="RefSeq" id="WP_318595104.1">
    <property type="nucleotide sequence ID" value="NZ_JAWSTH010000001.1"/>
</dbReference>
<dbReference type="InterPro" id="IPR011042">
    <property type="entry name" value="6-blade_b-propeller_TolB-like"/>
</dbReference>
<organism evidence="3 4">
    <name type="scientific">Conexibacter stalactiti</name>
    <dbReference type="NCBI Taxonomy" id="1940611"/>
    <lineage>
        <taxon>Bacteria</taxon>
        <taxon>Bacillati</taxon>
        <taxon>Actinomycetota</taxon>
        <taxon>Thermoleophilia</taxon>
        <taxon>Solirubrobacterales</taxon>
        <taxon>Conexibacteraceae</taxon>
        <taxon>Conexibacter</taxon>
    </lineage>
</organism>
<reference evidence="3 4" key="2">
    <citation type="submission" date="2023-10" db="EMBL/GenBank/DDBJ databases">
        <authorList>
            <person name="Han X.F."/>
        </authorList>
    </citation>
    <scope>NUCLEOTIDE SEQUENCE [LARGE SCALE GENOMIC DNA]</scope>
    <source>
        <strain evidence="3 4">KCTC 39840</strain>
    </source>
</reference>
<feature type="signal peptide" evidence="2">
    <location>
        <begin position="1"/>
        <end position="25"/>
    </location>
</feature>
<evidence type="ECO:0008006" key="5">
    <source>
        <dbReference type="Google" id="ProtNLM"/>
    </source>
</evidence>
<dbReference type="SUPFAM" id="SSF82171">
    <property type="entry name" value="DPP6 N-terminal domain-like"/>
    <property type="match status" value="2"/>
</dbReference>
<dbReference type="Pfam" id="PF07676">
    <property type="entry name" value="PD40"/>
    <property type="match status" value="2"/>
</dbReference>
<feature type="chain" id="PRO_5045372040" description="WD40 repeat protein" evidence="2">
    <location>
        <begin position="26"/>
        <end position="869"/>
    </location>
</feature>
<accession>A0ABU4HHR5</accession>
<name>A0ABU4HHR5_9ACTN</name>
<comment type="caution">
    <text evidence="3">The sequence shown here is derived from an EMBL/GenBank/DDBJ whole genome shotgun (WGS) entry which is preliminary data.</text>
</comment>
<reference evidence="4" key="1">
    <citation type="submission" date="2023-07" db="EMBL/GenBank/DDBJ databases">
        <title>Conexibacter stalactiti sp. nov., isolated from stalactites in a lava cave and emended description of the genus Conexibacter.</title>
        <authorList>
            <person name="Lee S.D."/>
        </authorList>
    </citation>
    <scope>NUCLEOTIDE SEQUENCE [LARGE SCALE GENOMIC DNA]</scope>
    <source>
        <strain evidence="4">KCTC 39840</strain>
    </source>
</reference>
<dbReference type="Proteomes" id="UP001284601">
    <property type="component" value="Unassembled WGS sequence"/>
</dbReference>
<dbReference type="PANTHER" id="PTHR36842:SF1">
    <property type="entry name" value="PROTEIN TOLB"/>
    <property type="match status" value="1"/>
</dbReference>
<sequence>MRRTAAAATLVAAGIVLITGGSASALRPGATAATGALDLLPGEIAAGESGVVDRAGSHGSSRPSVSADGRWVAFLSGVDALSGEAERDAANVFRKDRRTGRVVFVSRATGARGTPGSGSAWNPVISDDGRRIAWATAAALDPADTDGATDVYVRDLAAKTTTLATPGTVLDVDDEFGFSGDGDHVVFTTADGLVPGDVSGRRDVYRRQLSSGTTALVSLDAAGGEADTESRDPSISADGRWVAFVSAARDLVTGIGFGRERNPRAQVYARDMTATTDATTLVSHSYGLPLQTSVADARDPHITVDGGGDVHVAFASRSWDLHQLLPNPAAVEWHGYVRNLSQPETELLATGYGVLARGDTTVDGISADGRRVVFSSSMTSIGGPATNYWNIYVRDVASATTTVVTGGSGRADFERDGAISDDGAVVSWLVHESIVPDLDRPFQGVYARTLPAGPVELISRPRRAGALRTPALSVSTLGQTSRRISADGRYVALEVDGPTYRSVYRRDTWTGALEPAARLTGASGALATEGSYAASISDDGSRVVFVTGASLDPADPVAGRAAQSVYLRDFATATTTLVSRADGFGGANETGNITSARISGDGRHVVFPGSGLLVRDVDAGRTTLAGRADGPSGAAVGGIGDYAISDDGTVVAFDTNQAIDPDDPDSYRDVYVRDVVAETTRLVTRQSGATGAKGSGRAPALSGDGDVVAFLTSEDALAPEAGSFGGIEQAVARDLTTHQNTLVSRAPGGPPANAEVRTISVDADGAQVAFDSVATNLLPGHGGRYRSGVYVRATADGSLSAPPPFGPAGDALFGGGASLPSLSASGRCLAFVGIGDSGTQRAGVGDLPTAYVYALPATAPRTPRCRTQR</sequence>
<keyword evidence="4" id="KW-1185">Reference proteome</keyword>
<keyword evidence="2" id="KW-0732">Signal</keyword>